<organism evidence="2">
    <name type="scientific">Cyprinus carpio</name>
    <name type="common">Common carp</name>
    <dbReference type="NCBI Taxonomy" id="7962"/>
    <lineage>
        <taxon>Eukaryota</taxon>
        <taxon>Metazoa</taxon>
        <taxon>Chordata</taxon>
        <taxon>Craniata</taxon>
        <taxon>Vertebrata</taxon>
        <taxon>Euteleostomi</taxon>
        <taxon>Actinopterygii</taxon>
        <taxon>Neopterygii</taxon>
        <taxon>Teleostei</taxon>
        <taxon>Ostariophysi</taxon>
        <taxon>Cypriniformes</taxon>
        <taxon>Cyprinidae</taxon>
        <taxon>Cyprininae</taxon>
        <taxon>Cyprinus</taxon>
    </lineage>
</organism>
<dbReference type="OrthoDB" id="8939043at2759"/>
<name>A0A9Q9XM23_CYPCA</name>
<feature type="region of interest" description="Disordered" evidence="1">
    <location>
        <begin position="1"/>
        <end position="44"/>
    </location>
</feature>
<feature type="compositionally biased region" description="Basic and acidic residues" evidence="1">
    <location>
        <begin position="19"/>
        <end position="44"/>
    </location>
</feature>
<dbReference type="AlphaFoldDB" id="A0A9Q9XM23"/>
<feature type="region of interest" description="Disordered" evidence="1">
    <location>
        <begin position="62"/>
        <end position="87"/>
    </location>
</feature>
<sequence length="234" mass="26629">MSSGNRRGLRVRGGGQGRGRGDGERERRAEDVGGRARRAEDVGRGEKIEEMDRLEGNGIVERENIRRGGQGGRGGQRGRGGQVVRGGRRGRMRVGYTRVSNEIRATLIDHVINHGLSLREAGQRVQPNINRSTVASIIRIFQRENRIEVREHSGGRTRLFSVEQEHAIVDMVVQNNTLCLKEIQQRITQDNQLFHNIHQCSLSTIDRVLRRNAIRMKQVYKVPFERNSIRVKEL</sequence>
<accession>A0A9Q9XM23</accession>
<reference evidence="2" key="1">
    <citation type="submission" date="2025-08" db="UniProtKB">
        <authorList>
            <consortium name="RefSeq"/>
        </authorList>
    </citation>
    <scope>IDENTIFICATION</scope>
    <source>
        <tissue evidence="2">Muscle</tissue>
    </source>
</reference>
<protein>
    <submittedName>
        <fullName evidence="2">Uncharacterized protein LOC122141313</fullName>
    </submittedName>
</protein>
<dbReference type="Proteomes" id="UP001155660">
    <property type="component" value="Chromosome B21"/>
</dbReference>
<gene>
    <name evidence="2" type="primary">LOC122141313</name>
</gene>
<dbReference type="GeneID" id="122141313"/>
<dbReference type="RefSeq" id="XP_042604335.1">
    <property type="nucleotide sequence ID" value="XM_042748401.1"/>
</dbReference>
<proteinExistence type="predicted"/>
<evidence type="ECO:0000256" key="1">
    <source>
        <dbReference type="SAM" id="MobiDB-lite"/>
    </source>
</evidence>
<dbReference type="KEGG" id="ccar:122141313"/>
<evidence type="ECO:0000313" key="2">
    <source>
        <dbReference type="RefSeq" id="XP_042604335.1"/>
    </source>
</evidence>
<feature type="compositionally biased region" description="Gly residues" evidence="1">
    <location>
        <begin position="68"/>
        <end position="84"/>
    </location>
</feature>